<dbReference type="RefSeq" id="WP_093791970.1">
    <property type="nucleotide sequence ID" value="NZ_CP155571.1"/>
</dbReference>
<accession>A0ABZ3J3G9</accession>
<sequence length="65" mass="7282">MDALKVILTLIPFVWIVGMVPFVNTVHPMVLGLPFLAFWLLSGIFVAFGCLTVLYKLDSRKDNEA</sequence>
<keyword evidence="3" id="KW-1185">Reference proteome</keyword>
<evidence type="ECO:0000256" key="1">
    <source>
        <dbReference type="SAM" id="Phobius"/>
    </source>
</evidence>
<gene>
    <name evidence="2" type="ORF">SPACI_024980</name>
</gene>
<keyword evidence="1" id="KW-1133">Transmembrane helix</keyword>
<proteinExistence type="predicted"/>
<dbReference type="Pfam" id="PF11755">
    <property type="entry name" value="DUF3311"/>
    <property type="match status" value="1"/>
</dbReference>
<feature type="transmembrane region" description="Helical" evidence="1">
    <location>
        <begin position="7"/>
        <end position="24"/>
    </location>
</feature>
<feature type="transmembrane region" description="Helical" evidence="1">
    <location>
        <begin position="36"/>
        <end position="55"/>
    </location>
</feature>
<dbReference type="Proteomes" id="UP000216052">
    <property type="component" value="Chromosome"/>
</dbReference>
<dbReference type="InterPro" id="IPR021741">
    <property type="entry name" value="DUF3311"/>
</dbReference>
<keyword evidence="1" id="KW-0812">Transmembrane</keyword>
<keyword evidence="1" id="KW-0472">Membrane</keyword>
<protein>
    <recommendedName>
        <fullName evidence="4">DUF3311 domain-containing protein</fullName>
    </recommendedName>
</protein>
<dbReference type="EMBL" id="CP155571">
    <property type="protein sequence ID" value="XFO72446.1"/>
    <property type="molecule type" value="Genomic_DNA"/>
</dbReference>
<evidence type="ECO:0000313" key="3">
    <source>
        <dbReference type="Proteomes" id="UP000216052"/>
    </source>
</evidence>
<organism evidence="2 3">
    <name type="scientific">Sporomusa acidovorans (strain ATCC 49682 / DSM 3132 / Mol)</name>
    <dbReference type="NCBI Taxonomy" id="1123286"/>
    <lineage>
        <taxon>Bacteria</taxon>
        <taxon>Bacillati</taxon>
        <taxon>Bacillota</taxon>
        <taxon>Negativicutes</taxon>
        <taxon>Selenomonadales</taxon>
        <taxon>Sporomusaceae</taxon>
        <taxon>Sporomusa</taxon>
    </lineage>
</organism>
<name>A0ABZ3J3G9_SPOA4</name>
<reference evidence="2" key="1">
    <citation type="submission" date="2024-05" db="EMBL/GenBank/DDBJ databases">
        <title>Isolation and characterization of Sporomusa carbonis sp. nov., a carboxydotrophic hydrogenogen in the genus of Sporomusa isolated from a charcoal burning pile.</title>
        <authorList>
            <person name="Boeer T."/>
            <person name="Rosenbaum F."/>
            <person name="Eysell L."/>
            <person name="Mueller V."/>
            <person name="Daniel R."/>
            <person name="Poehlein A."/>
        </authorList>
    </citation>
    <scope>NUCLEOTIDE SEQUENCE [LARGE SCALE GENOMIC DNA]</scope>
    <source>
        <strain evidence="2">DSM 3132</strain>
    </source>
</reference>
<evidence type="ECO:0008006" key="4">
    <source>
        <dbReference type="Google" id="ProtNLM"/>
    </source>
</evidence>
<evidence type="ECO:0000313" key="2">
    <source>
        <dbReference type="EMBL" id="XFO72446.1"/>
    </source>
</evidence>